<feature type="signal peptide" evidence="2">
    <location>
        <begin position="1"/>
        <end position="26"/>
    </location>
</feature>
<organism evidence="3 4">
    <name type="scientific">Nocardia pseudobrasiliensis</name>
    <dbReference type="NCBI Taxonomy" id="45979"/>
    <lineage>
        <taxon>Bacteria</taxon>
        <taxon>Bacillati</taxon>
        <taxon>Actinomycetota</taxon>
        <taxon>Actinomycetes</taxon>
        <taxon>Mycobacteriales</taxon>
        <taxon>Nocardiaceae</taxon>
        <taxon>Nocardia</taxon>
    </lineage>
</organism>
<evidence type="ECO:0000256" key="1">
    <source>
        <dbReference type="SAM" id="MobiDB-lite"/>
    </source>
</evidence>
<feature type="chain" id="PRO_5016713079" evidence="2">
    <location>
        <begin position="27"/>
        <end position="213"/>
    </location>
</feature>
<feature type="region of interest" description="Disordered" evidence="1">
    <location>
        <begin position="25"/>
        <end position="44"/>
    </location>
</feature>
<name>A0A370HWV5_9NOCA</name>
<sequence length="213" mass="23504">MASRMSALLIAGCSALVIGGIPPAAAAQSGGPDQNETSQAAEQYKNNKSTWEWIADTFCDLGNGPALDPRPDKDSGKTKAAGTNRKAAQDQFGDTAIEGYYKAYRITPVNYAQDPVVETRTIVFSEPKSWAPPAGFSDADELRLWRYLMCSNEQFRAEWAATLKTQQEKFAKKLKAEENGQILEYYNKKMAAMVKVLKDEQKRLGIAPEARDN</sequence>
<gene>
    <name evidence="3" type="ORF">DFR76_112287</name>
</gene>
<evidence type="ECO:0000256" key="2">
    <source>
        <dbReference type="SAM" id="SignalP"/>
    </source>
</evidence>
<evidence type="ECO:0000313" key="3">
    <source>
        <dbReference type="EMBL" id="RDI62968.1"/>
    </source>
</evidence>
<accession>A0A370HWV5</accession>
<evidence type="ECO:0000313" key="4">
    <source>
        <dbReference type="Proteomes" id="UP000254869"/>
    </source>
</evidence>
<reference evidence="3 4" key="1">
    <citation type="submission" date="2018-07" db="EMBL/GenBank/DDBJ databases">
        <title>Genomic Encyclopedia of Type Strains, Phase IV (KMG-IV): sequencing the most valuable type-strain genomes for metagenomic binning, comparative biology and taxonomic classification.</title>
        <authorList>
            <person name="Goeker M."/>
        </authorList>
    </citation>
    <scope>NUCLEOTIDE SEQUENCE [LARGE SCALE GENOMIC DNA]</scope>
    <source>
        <strain evidence="3 4">DSM 44290</strain>
    </source>
</reference>
<comment type="caution">
    <text evidence="3">The sequence shown here is derived from an EMBL/GenBank/DDBJ whole genome shotgun (WGS) entry which is preliminary data.</text>
</comment>
<dbReference type="EMBL" id="QQBC01000012">
    <property type="protein sequence ID" value="RDI62968.1"/>
    <property type="molecule type" value="Genomic_DNA"/>
</dbReference>
<feature type="compositionally biased region" description="Polar residues" evidence="1">
    <location>
        <begin position="31"/>
        <end position="44"/>
    </location>
</feature>
<protein>
    <submittedName>
        <fullName evidence="3">Uncharacterized protein</fullName>
    </submittedName>
</protein>
<proteinExistence type="predicted"/>
<keyword evidence="4" id="KW-1185">Reference proteome</keyword>
<feature type="region of interest" description="Disordered" evidence="1">
    <location>
        <begin position="64"/>
        <end position="87"/>
    </location>
</feature>
<dbReference type="Proteomes" id="UP000254869">
    <property type="component" value="Unassembled WGS sequence"/>
</dbReference>
<dbReference type="AlphaFoldDB" id="A0A370HWV5"/>
<keyword evidence="2" id="KW-0732">Signal</keyword>